<feature type="domain" description="Thiamine phosphate synthase/TenI" evidence="1">
    <location>
        <begin position="10"/>
        <end position="189"/>
    </location>
</feature>
<dbReference type="InterPro" id="IPR013785">
    <property type="entry name" value="Aldolase_TIM"/>
</dbReference>
<dbReference type="Proteomes" id="UP000031368">
    <property type="component" value="Chromosome"/>
</dbReference>
<gene>
    <name evidence="2" type="ORF">RGR602_CH03420</name>
</gene>
<dbReference type="KEGG" id="rga:RGR602_CH03420"/>
<dbReference type="NCBIfam" id="NF005080">
    <property type="entry name" value="PRK06512.1"/>
    <property type="match status" value="1"/>
</dbReference>
<accession>A0A0B4X810</accession>
<dbReference type="CDD" id="cd00564">
    <property type="entry name" value="TMP_TenI"/>
    <property type="match status" value="1"/>
</dbReference>
<proteinExistence type="predicted"/>
<keyword evidence="3" id="KW-1185">Reference proteome</keyword>
<organism evidence="2 3">
    <name type="scientific">Rhizobium gallicum bv. gallicum R602sp</name>
    <dbReference type="NCBI Taxonomy" id="1041138"/>
    <lineage>
        <taxon>Bacteria</taxon>
        <taxon>Pseudomonadati</taxon>
        <taxon>Pseudomonadota</taxon>
        <taxon>Alphaproteobacteria</taxon>
        <taxon>Hyphomicrobiales</taxon>
        <taxon>Rhizobiaceae</taxon>
        <taxon>Rhizobium/Agrobacterium group</taxon>
        <taxon>Rhizobium</taxon>
    </lineage>
</organism>
<dbReference type="Pfam" id="PF02581">
    <property type="entry name" value="TMP-TENI"/>
    <property type="match status" value="1"/>
</dbReference>
<dbReference type="RefSeq" id="WP_039846056.1">
    <property type="nucleotide sequence ID" value="NZ_CP006877.1"/>
</dbReference>
<evidence type="ECO:0000313" key="3">
    <source>
        <dbReference type="Proteomes" id="UP000031368"/>
    </source>
</evidence>
<dbReference type="HOGENOM" id="CLU_018272_3_1_5"/>
<dbReference type="EMBL" id="CP006877">
    <property type="protein sequence ID" value="AJD42728.1"/>
    <property type="molecule type" value="Genomic_DNA"/>
</dbReference>
<evidence type="ECO:0000313" key="2">
    <source>
        <dbReference type="EMBL" id="AJD42728.1"/>
    </source>
</evidence>
<evidence type="ECO:0000259" key="1">
    <source>
        <dbReference type="Pfam" id="PF02581"/>
    </source>
</evidence>
<reference evidence="2 3" key="1">
    <citation type="submission" date="2013-11" db="EMBL/GenBank/DDBJ databases">
        <title>Complete genome sequence of Rhizobium gallicum bv. gallicum R602.</title>
        <authorList>
            <person name="Bustos P."/>
            <person name="Santamaria R.I."/>
            <person name="Lozano L."/>
            <person name="Acosta J.L."/>
            <person name="Ormeno-Orrillo E."/>
            <person name="Rogel M.A."/>
            <person name="Romero D."/>
            <person name="Cevallos M.A."/>
            <person name="Martinez-Romero E."/>
            <person name="Gonzalez V."/>
        </authorList>
    </citation>
    <scope>NUCLEOTIDE SEQUENCE [LARGE SCALE GENOMIC DNA]</scope>
    <source>
        <strain evidence="2 3">R602</strain>
    </source>
</reference>
<sequence>MTGPENRCRLVLIVPDIADADEQANIVADALKGGDVASVIVPQYGLDAGAFQKHAEKLVPIIQNAGAAALIAGDSRVAGRSKADGLHLTGLAAEIAEAIDKHAGKMIIGGGKATDRHTALEIGEARPDYIFFGKLDGDIKPEAHPKNVALGEWWASMIEIPCIVMGGTDPASALVVAESGAEFVALRLAVFGEPGLAPSVVAQVNALLDEKAPRFGD</sequence>
<dbReference type="InterPro" id="IPR036206">
    <property type="entry name" value="ThiamineP_synth_sf"/>
</dbReference>
<name>A0A0B4X810_9HYPH</name>
<dbReference type="InterPro" id="IPR022998">
    <property type="entry name" value="ThiamineP_synth_TenI"/>
</dbReference>
<dbReference type="Gene3D" id="3.20.20.70">
    <property type="entry name" value="Aldolase class I"/>
    <property type="match status" value="1"/>
</dbReference>
<dbReference type="SUPFAM" id="SSF51391">
    <property type="entry name" value="Thiamin phosphate synthase"/>
    <property type="match status" value="1"/>
</dbReference>
<dbReference type="AlphaFoldDB" id="A0A0B4X810"/>
<dbReference type="GO" id="GO:0009228">
    <property type="term" value="P:thiamine biosynthetic process"/>
    <property type="evidence" value="ECO:0007669"/>
    <property type="project" value="UniProtKB-KW"/>
</dbReference>
<protein>
    <submittedName>
        <fullName evidence="2">Thiamine monophosphate synthase protein</fullName>
    </submittedName>
</protein>